<gene>
    <name evidence="1" type="ORF">R1flu_021410</name>
</gene>
<dbReference type="EMBL" id="JBHFFA010000001">
    <property type="protein sequence ID" value="KAL2653282.1"/>
    <property type="molecule type" value="Genomic_DNA"/>
</dbReference>
<keyword evidence="2" id="KW-1185">Reference proteome</keyword>
<dbReference type="Proteomes" id="UP001605036">
    <property type="component" value="Unassembled WGS sequence"/>
</dbReference>
<dbReference type="AlphaFoldDB" id="A0ABD1ZP96"/>
<organism evidence="1 2">
    <name type="scientific">Riccia fluitans</name>
    <dbReference type="NCBI Taxonomy" id="41844"/>
    <lineage>
        <taxon>Eukaryota</taxon>
        <taxon>Viridiplantae</taxon>
        <taxon>Streptophyta</taxon>
        <taxon>Embryophyta</taxon>
        <taxon>Marchantiophyta</taxon>
        <taxon>Marchantiopsida</taxon>
        <taxon>Marchantiidae</taxon>
        <taxon>Marchantiales</taxon>
        <taxon>Ricciaceae</taxon>
        <taxon>Riccia</taxon>
    </lineage>
</organism>
<name>A0ABD1ZP96_9MARC</name>
<sequence length="161" mass="17701">MSLIGQLPRISKDEEIDRSAGVAQLACSFCVDNLHSANTPSSYELQFTQGKQEVTIAQRALRYRAGRIHMSPAHRGIGTIASPHSDWIRVIEYRVTAWGVPTSSYTGFFETSMTPEAGNSGCHSEATRPLILGRQSDLRWVHPSMTVGRCLAVWPTRSGLG</sequence>
<reference evidence="1 2" key="1">
    <citation type="submission" date="2024-09" db="EMBL/GenBank/DDBJ databases">
        <title>Chromosome-scale assembly of Riccia fluitans.</title>
        <authorList>
            <person name="Paukszto L."/>
            <person name="Sawicki J."/>
            <person name="Karawczyk K."/>
            <person name="Piernik-Szablinska J."/>
            <person name="Szczecinska M."/>
            <person name="Mazdziarz M."/>
        </authorList>
    </citation>
    <scope>NUCLEOTIDE SEQUENCE [LARGE SCALE GENOMIC DNA]</scope>
    <source>
        <strain evidence="1">Rf_01</strain>
        <tissue evidence="1">Aerial parts of the thallus</tissue>
    </source>
</reference>
<evidence type="ECO:0000313" key="2">
    <source>
        <dbReference type="Proteomes" id="UP001605036"/>
    </source>
</evidence>
<proteinExistence type="predicted"/>
<evidence type="ECO:0000313" key="1">
    <source>
        <dbReference type="EMBL" id="KAL2653282.1"/>
    </source>
</evidence>
<protein>
    <submittedName>
        <fullName evidence="1">Uncharacterized protein</fullName>
    </submittedName>
</protein>
<accession>A0ABD1ZP96</accession>
<comment type="caution">
    <text evidence="1">The sequence shown here is derived from an EMBL/GenBank/DDBJ whole genome shotgun (WGS) entry which is preliminary data.</text>
</comment>